<accession>A0A132PT28</accession>
<proteinExistence type="inferred from homology"/>
<dbReference type="InterPro" id="IPR000073">
    <property type="entry name" value="AB_hydrolase_1"/>
</dbReference>
<keyword evidence="3" id="KW-0031">Aminopeptidase</keyword>
<dbReference type="SUPFAM" id="SSF53474">
    <property type="entry name" value="alpha/beta-Hydrolases"/>
    <property type="match status" value="1"/>
</dbReference>
<dbReference type="AlphaFoldDB" id="A0A132PT28"/>
<dbReference type="Gene3D" id="1.20.1440.110">
    <property type="entry name" value="acylaminoacyl peptidase"/>
    <property type="match status" value="1"/>
</dbReference>
<evidence type="ECO:0000256" key="1">
    <source>
        <dbReference type="ARBA" id="ARBA00038115"/>
    </source>
</evidence>
<keyword evidence="4" id="KW-1185">Reference proteome</keyword>
<comment type="caution">
    <text evidence="3">The sequence shown here is derived from an EMBL/GenBank/DDBJ whole genome shotgun (WGS) entry which is preliminary data.</text>
</comment>
<dbReference type="PANTHER" id="PTHR22946">
    <property type="entry name" value="DIENELACTONE HYDROLASE DOMAIN-CONTAINING PROTEIN-RELATED"/>
    <property type="match status" value="1"/>
</dbReference>
<gene>
    <name evidence="3" type="ORF">AFM11_04440</name>
</gene>
<dbReference type="Gene3D" id="3.40.50.1820">
    <property type="entry name" value="alpha/beta hydrolase"/>
    <property type="match status" value="1"/>
</dbReference>
<feature type="domain" description="AB hydrolase-1" evidence="2">
    <location>
        <begin position="164"/>
        <end position="381"/>
    </location>
</feature>
<evidence type="ECO:0000313" key="4">
    <source>
        <dbReference type="Proteomes" id="UP000070612"/>
    </source>
</evidence>
<sequence>MKFLFDDESFSFETLRAAGYANAGGADLGEILVTARAIPEGDEAAWHREWKATAQRVEALGRQSLAAGRAVSAREALLRASNYYRTAEFYLRENPAHDPEAKELFARSRGTFLAAMPLFDFGFERIAIPYQDTALPGYLYLADDSGRPRPTVIFNGGYDSTLEESYVALAAGALARGYNVLAFDGPGQGAALREQGLTFRPDWEAVLTPVVDFALTRPEVAPDAIALFGYSLGGYLAARAAAFETRLAAVILNDGVYDFFAALTNMMPPFLVNWIDQGNDEAADAVIGLLMAVNTQTRWAVRNGLWALGIDTIPDLARAFKAYTIADVADRITTPTLVLDAENDQFFKGEPARAATAMVNAKTTLVTLYEADGAGEHCHMGAASRANQVMFDWLDAELHRAVAPGEQIAGGL</sequence>
<dbReference type="PATRIC" id="fig|59750.3.peg.2764"/>
<dbReference type="InterPro" id="IPR029058">
    <property type="entry name" value="AB_hydrolase_fold"/>
</dbReference>
<organism evidence="3 4">
    <name type="scientific">Mycolicibacterium wolinskyi</name>
    <dbReference type="NCBI Taxonomy" id="59750"/>
    <lineage>
        <taxon>Bacteria</taxon>
        <taxon>Bacillati</taxon>
        <taxon>Actinomycetota</taxon>
        <taxon>Actinomycetes</taxon>
        <taxon>Mycobacteriales</taxon>
        <taxon>Mycobacteriaceae</taxon>
        <taxon>Mycolicibacterium</taxon>
    </lineage>
</organism>
<dbReference type="InterPro" id="IPR050261">
    <property type="entry name" value="FrsA_esterase"/>
</dbReference>
<keyword evidence="3" id="KW-0645">Protease</keyword>
<dbReference type="Pfam" id="PF12697">
    <property type="entry name" value="Abhydrolase_6"/>
    <property type="match status" value="1"/>
</dbReference>
<dbReference type="RefSeq" id="WP_067844496.1">
    <property type="nucleotide sequence ID" value="NZ_LGTW01000002.1"/>
</dbReference>
<protein>
    <submittedName>
        <fullName evidence="3">Dipeptidyl aminopeptidase</fullName>
    </submittedName>
</protein>
<dbReference type="EMBL" id="LGTW01000002">
    <property type="protein sequence ID" value="KWX25498.1"/>
    <property type="molecule type" value="Genomic_DNA"/>
</dbReference>
<dbReference type="PANTHER" id="PTHR22946:SF12">
    <property type="entry name" value="CONIDIAL PIGMENT BIOSYNTHESIS PROTEIN AYG1 (AFU_ORTHOLOGUE AFUA_2G17550)"/>
    <property type="match status" value="1"/>
</dbReference>
<evidence type="ECO:0000259" key="2">
    <source>
        <dbReference type="Pfam" id="PF12697"/>
    </source>
</evidence>
<dbReference type="Proteomes" id="UP000070612">
    <property type="component" value="Unassembled WGS sequence"/>
</dbReference>
<name>A0A132PT28_9MYCO</name>
<comment type="similarity">
    <text evidence="1">Belongs to the AB hydrolase superfamily. FUS2 hydrolase family.</text>
</comment>
<dbReference type="GO" id="GO:0004177">
    <property type="term" value="F:aminopeptidase activity"/>
    <property type="evidence" value="ECO:0007669"/>
    <property type="project" value="UniProtKB-KW"/>
</dbReference>
<dbReference type="STRING" id="59750.AWC31_20705"/>
<keyword evidence="3" id="KW-0378">Hydrolase</keyword>
<reference evidence="3 4" key="1">
    <citation type="submission" date="2015-07" db="EMBL/GenBank/DDBJ databases">
        <title>A draft genome sequence of Mycobacterium wolinskyi.</title>
        <authorList>
            <person name="de Man T.J."/>
            <person name="Perry K.A."/>
            <person name="Coulliette A.D."/>
            <person name="Jensen B."/>
            <person name="Toney N.C."/>
            <person name="Limbago B.M."/>
            <person name="Noble-Wang J."/>
        </authorList>
    </citation>
    <scope>NUCLEOTIDE SEQUENCE [LARGE SCALE GENOMIC DNA]</scope>
    <source>
        <strain evidence="3 4">CDC_01</strain>
    </source>
</reference>
<evidence type="ECO:0000313" key="3">
    <source>
        <dbReference type="EMBL" id="KWX25498.1"/>
    </source>
</evidence>